<dbReference type="InterPro" id="IPR052670">
    <property type="entry name" value="UPF0654_domain"/>
</dbReference>
<dbReference type="Proteomes" id="UP000054007">
    <property type="component" value="Unassembled WGS sequence"/>
</dbReference>
<dbReference type="GO" id="GO:0005737">
    <property type="term" value="C:cytoplasm"/>
    <property type="evidence" value="ECO:0007669"/>
    <property type="project" value="TreeGrafter"/>
</dbReference>
<dbReference type="Pfam" id="PF10346">
    <property type="entry name" value="Con-6"/>
    <property type="match status" value="3"/>
</dbReference>
<reference evidence="2 3" key="1">
    <citation type="journal article" date="2015" name="Fungal Genet. Biol.">
        <title>Evolution of novel wood decay mechanisms in Agaricales revealed by the genome sequences of Fistulina hepatica and Cylindrobasidium torrendii.</title>
        <authorList>
            <person name="Floudas D."/>
            <person name="Held B.W."/>
            <person name="Riley R."/>
            <person name="Nagy L.G."/>
            <person name="Koehler G."/>
            <person name="Ransdell A.S."/>
            <person name="Younus H."/>
            <person name="Chow J."/>
            <person name="Chiniquy J."/>
            <person name="Lipzen A."/>
            <person name="Tritt A."/>
            <person name="Sun H."/>
            <person name="Haridas S."/>
            <person name="LaButti K."/>
            <person name="Ohm R.A."/>
            <person name="Kues U."/>
            <person name="Blanchette R.A."/>
            <person name="Grigoriev I.V."/>
            <person name="Minto R.E."/>
            <person name="Hibbett D.S."/>
        </authorList>
    </citation>
    <scope>NUCLEOTIDE SEQUENCE [LARGE SCALE GENOMIC DNA]</scope>
    <source>
        <strain evidence="2 3">FP15055 ss-10</strain>
    </source>
</reference>
<dbReference type="PANTHER" id="PTHR36576">
    <property type="entry name" value="UPF0654 PROTEIN C11D3.01C-RELATED"/>
    <property type="match status" value="1"/>
</dbReference>
<feature type="region of interest" description="Disordered" evidence="1">
    <location>
        <begin position="1"/>
        <end position="73"/>
    </location>
</feature>
<protein>
    <recommendedName>
        <fullName evidence="4">Conidiation protein 6</fullName>
    </recommendedName>
</protein>
<organism evidence="2 3">
    <name type="scientific">Cylindrobasidium torrendii FP15055 ss-10</name>
    <dbReference type="NCBI Taxonomy" id="1314674"/>
    <lineage>
        <taxon>Eukaryota</taxon>
        <taxon>Fungi</taxon>
        <taxon>Dikarya</taxon>
        <taxon>Basidiomycota</taxon>
        <taxon>Agaricomycotina</taxon>
        <taxon>Agaricomycetes</taxon>
        <taxon>Agaricomycetidae</taxon>
        <taxon>Agaricales</taxon>
        <taxon>Marasmiineae</taxon>
        <taxon>Physalacriaceae</taxon>
        <taxon>Cylindrobasidium</taxon>
    </lineage>
</organism>
<accession>A0A0D7BI86</accession>
<dbReference type="OrthoDB" id="5419162at2759"/>
<name>A0A0D7BI86_9AGAR</name>
<dbReference type="AlphaFoldDB" id="A0A0D7BI86"/>
<evidence type="ECO:0000313" key="3">
    <source>
        <dbReference type="Proteomes" id="UP000054007"/>
    </source>
</evidence>
<evidence type="ECO:0008006" key="4">
    <source>
        <dbReference type="Google" id="ProtNLM"/>
    </source>
</evidence>
<evidence type="ECO:0000313" key="2">
    <source>
        <dbReference type="EMBL" id="KIY69784.1"/>
    </source>
</evidence>
<dbReference type="PANTHER" id="PTHR36576:SF1">
    <property type="entry name" value="UPF0654 PROTEIN C11D3.01C-RELATED"/>
    <property type="match status" value="1"/>
</dbReference>
<evidence type="ECO:0000256" key="1">
    <source>
        <dbReference type="SAM" id="MobiDB-lite"/>
    </source>
</evidence>
<sequence>MSSSTTHQKDPSHVAAGLKGALHNDNVSDEAKSNAAARLNDLEGSGEEPTNRSLGGYKATLTNDNVSPQAKKHAREVLEAAGLTVEPASEAERSEHEVRVLAGYKAALNNPRVSAEAKEHAREFLTAHNA</sequence>
<keyword evidence="3" id="KW-1185">Reference proteome</keyword>
<dbReference type="InterPro" id="IPR018824">
    <property type="entry name" value="Conidiation-specific_6"/>
</dbReference>
<proteinExistence type="predicted"/>
<dbReference type="EMBL" id="KN880478">
    <property type="protein sequence ID" value="KIY69784.1"/>
    <property type="molecule type" value="Genomic_DNA"/>
</dbReference>
<gene>
    <name evidence="2" type="ORF">CYLTODRAFT_488620</name>
</gene>